<dbReference type="PANTHER" id="PTHR34598:SF3">
    <property type="entry name" value="OXIDOREDUCTASE AN1597"/>
    <property type="match status" value="1"/>
</dbReference>
<accession>A0ABV4L4Q7</accession>
<dbReference type="NCBIfam" id="NF041278">
    <property type="entry name" value="CmcJ_NvfI_EfuI"/>
    <property type="match status" value="1"/>
</dbReference>
<organism evidence="1 2">
    <name type="scientific">Enterovibrio norvegicus</name>
    <dbReference type="NCBI Taxonomy" id="188144"/>
    <lineage>
        <taxon>Bacteria</taxon>
        <taxon>Pseudomonadati</taxon>
        <taxon>Pseudomonadota</taxon>
        <taxon>Gammaproteobacteria</taxon>
        <taxon>Vibrionales</taxon>
        <taxon>Vibrionaceae</taxon>
        <taxon>Enterovibrio</taxon>
    </lineage>
</organism>
<dbReference type="PANTHER" id="PTHR34598">
    <property type="entry name" value="BLL6449 PROTEIN"/>
    <property type="match status" value="1"/>
</dbReference>
<evidence type="ECO:0000313" key="2">
    <source>
        <dbReference type="Proteomes" id="UP001569154"/>
    </source>
</evidence>
<name>A0ABV4L4Q7_9GAMM</name>
<proteinExistence type="predicted"/>
<comment type="caution">
    <text evidence="1">The sequence shown here is derived from an EMBL/GenBank/DDBJ whole genome shotgun (WGS) entry which is preliminary data.</text>
</comment>
<keyword evidence="2" id="KW-1185">Reference proteome</keyword>
<dbReference type="EMBL" id="JBGONM010000023">
    <property type="protein sequence ID" value="MEZ8081717.1"/>
    <property type="molecule type" value="Genomic_DNA"/>
</dbReference>
<dbReference type="RefSeq" id="WP_017012893.1">
    <property type="nucleotide sequence ID" value="NZ_AJYG02000064.1"/>
</dbReference>
<evidence type="ECO:0000313" key="1">
    <source>
        <dbReference type="EMBL" id="MEZ8081717.1"/>
    </source>
</evidence>
<protein>
    <submittedName>
        <fullName evidence="1">CmcJ/NvfI family oxidoreductase</fullName>
    </submittedName>
</protein>
<reference evidence="1 2" key="1">
    <citation type="submission" date="2024-06" db="EMBL/GenBank/DDBJ databases">
        <authorList>
            <person name="Steensen K."/>
            <person name="Seneca J."/>
            <person name="Bartlau N."/>
            <person name="Yu A.X."/>
            <person name="Polz M.F."/>
        </authorList>
    </citation>
    <scope>NUCLEOTIDE SEQUENCE [LARGE SCALE GENOMIC DNA]</scope>
    <source>
        <strain evidence="1 2">1F260</strain>
    </source>
</reference>
<dbReference type="InterPro" id="IPR044053">
    <property type="entry name" value="AsaB-like"/>
</dbReference>
<gene>
    <name evidence="1" type="ORF">ACED35_11375</name>
</gene>
<dbReference type="Proteomes" id="UP001569154">
    <property type="component" value="Unassembled WGS sequence"/>
</dbReference>
<sequence length="261" mass="29390">MMTLKASVNYHVQSHEAQAFQFDVDGISGNLVAPELVPTQVNVKDNRDHGSDINFANDGITFVTQPSVVTEFDEDRAWQPAYDQEIQTLLAQEINAQEVIVFDHTVRIDDQGSARQPARNVHNDYSPDGANQRLVNLVGKERAKTFQEGAFAFVNVWRPISPVVTTSPLGFIYPTSMDNEDWMTIDLVYPDRKGEILGVATNPKHEWFYQSNMRSDDVVIFNVYDNQGRPYLAHSALDIVGQSDATAPRMSIEIRTLVRFA</sequence>